<evidence type="ECO:0000313" key="2">
    <source>
        <dbReference type="EMBL" id="GIE02464.1"/>
    </source>
</evidence>
<dbReference type="Proteomes" id="UP000637628">
    <property type="component" value="Unassembled WGS sequence"/>
</dbReference>
<feature type="compositionally biased region" description="Low complexity" evidence="1">
    <location>
        <begin position="57"/>
        <end position="66"/>
    </location>
</feature>
<accession>A0ABQ3YY03</accession>
<feature type="region of interest" description="Disordered" evidence="1">
    <location>
        <begin position="21"/>
        <end position="76"/>
    </location>
</feature>
<sequence>MLNATRPPLGIDVERLLQQLMPRHRRINNRRPEHTGRPVTPGPGGPRIPNPDKPNKKQNNNPDNNPTARHTPTAPP</sequence>
<evidence type="ECO:0000313" key="3">
    <source>
        <dbReference type="Proteomes" id="UP000637628"/>
    </source>
</evidence>
<protein>
    <submittedName>
        <fullName evidence="2">Uncharacterized protein</fullName>
    </submittedName>
</protein>
<proteinExistence type="predicted"/>
<name>A0ABQ3YY03_9ACTN</name>
<keyword evidence="3" id="KW-1185">Reference proteome</keyword>
<evidence type="ECO:0000256" key="1">
    <source>
        <dbReference type="SAM" id="MobiDB-lite"/>
    </source>
</evidence>
<gene>
    <name evidence="2" type="ORF">Adu01nite_38140</name>
</gene>
<reference evidence="2 3" key="1">
    <citation type="submission" date="2021-01" db="EMBL/GenBank/DDBJ databases">
        <title>Whole genome shotgun sequence of Actinoplanes durhamensis NBRC 14914.</title>
        <authorList>
            <person name="Komaki H."/>
            <person name="Tamura T."/>
        </authorList>
    </citation>
    <scope>NUCLEOTIDE SEQUENCE [LARGE SCALE GENOMIC DNA]</scope>
    <source>
        <strain evidence="2 3">NBRC 14914</strain>
    </source>
</reference>
<dbReference type="EMBL" id="BOML01000031">
    <property type="protein sequence ID" value="GIE02464.1"/>
    <property type="molecule type" value="Genomic_DNA"/>
</dbReference>
<feature type="compositionally biased region" description="Pro residues" evidence="1">
    <location>
        <begin position="40"/>
        <end position="52"/>
    </location>
</feature>
<organism evidence="2 3">
    <name type="scientific">Paractinoplanes durhamensis</name>
    <dbReference type="NCBI Taxonomy" id="113563"/>
    <lineage>
        <taxon>Bacteria</taxon>
        <taxon>Bacillati</taxon>
        <taxon>Actinomycetota</taxon>
        <taxon>Actinomycetes</taxon>
        <taxon>Micromonosporales</taxon>
        <taxon>Micromonosporaceae</taxon>
        <taxon>Paractinoplanes</taxon>
    </lineage>
</organism>
<comment type="caution">
    <text evidence="2">The sequence shown here is derived from an EMBL/GenBank/DDBJ whole genome shotgun (WGS) entry which is preliminary data.</text>
</comment>